<evidence type="ECO:0000313" key="2">
    <source>
        <dbReference type="EMBL" id="BBX28675.1"/>
    </source>
</evidence>
<dbReference type="AlphaFoldDB" id="A0A6N4UXJ3"/>
<reference evidence="2 3" key="1">
    <citation type="journal article" date="2019" name="Emerg. Microbes Infect.">
        <title>Comprehensive subspecies identification of 175 nontuberculous mycobacteria species based on 7547 genomic profiles.</title>
        <authorList>
            <person name="Matsumoto Y."/>
            <person name="Kinjo T."/>
            <person name="Motooka D."/>
            <person name="Nabeya D."/>
            <person name="Jung N."/>
            <person name="Uechi K."/>
            <person name="Horii T."/>
            <person name="Iida T."/>
            <person name="Fujita J."/>
            <person name="Nakamura S."/>
        </authorList>
    </citation>
    <scope>NUCLEOTIDE SEQUENCE [LARGE SCALE GENOMIC DNA]</scope>
    <source>
        <strain evidence="2 3">JCM 12272</strain>
    </source>
</reference>
<dbReference type="EMBL" id="AP022565">
    <property type="protein sequence ID" value="BBX28675.1"/>
    <property type="molecule type" value="Genomic_DNA"/>
</dbReference>
<organism evidence="2 3">
    <name type="scientific">Mycolicibacterium alvei</name>
    <dbReference type="NCBI Taxonomy" id="67081"/>
    <lineage>
        <taxon>Bacteria</taxon>
        <taxon>Bacillati</taxon>
        <taxon>Actinomycetota</taxon>
        <taxon>Actinomycetes</taxon>
        <taxon>Mycobacteriales</taxon>
        <taxon>Mycobacteriaceae</taxon>
        <taxon>Mycolicibacterium</taxon>
    </lineage>
</organism>
<protein>
    <submittedName>
        <fullName evidence="2">Uncharacterized protein</fullName>
    </submittedName>
</protein>
<proteinExistence type="predicted"/>
<accession>A0A6N4UXJ3</accession>
<dbReference type="Proteomes" id="UP000466906">
    <property type="component" value="Chromosome"/>
</dbReference>
<name>A0A6N4UXJ3_9MYCO</name>
<gene>
    <name evidence="2" type="ORF">MALV_38000</name>
</gene>
<evidence type="ECO:0000256" key="1">
    <source>
        <dbReference type="SAM" id="Phobius"/>
    </source>
</evidence>
<keyword evidence="1" id="KW-1133">Transmembrane helix</keyword>
<keyword evidence="1" id="KW-0812">Transmembrane</keyword>
<dbReference type="KEGG" id="malv:MALV_38000"/>
<keyword evidence="3" id="KW-1185">Reference proteome</keyword>
<evidence type="ECO:0000313" key="3">
    <source>
        <dbReference type="Proteomes" id="UP000466906"/>
    </source>
</evidence>
<feature type="transmembrane region" description="Helical" evidence="1">
    <location>
        <begin position="83"/>
        <end position="104"/>
    </location>
</feature>
<keyword evidence="1" id="KW-0472">Membrane</keyword>
<sequence length="150" mass="16132">MHEGHGDRVTPFRRLLWVMTVPAVPTVAHPPMSAMLLGYSIPDFPGATWIPPLLGTVMHSWGGRSFLAGAVSEMRSCTTVMELSIGLAITVSFVASWGAGLGVLHHQLDLWWGPSWHATRSRCADSTCALRPACAALCGSRGVDKAILRI</sequence>